<sequence>MSQEQEPSRAHSMMQYVLDNKLKTILSCWAGGITLSMAYEWSRPIPSQLKVIHSRVYAQALTLAALGAVAAVEMYAEKEHPEAVKPADKHGY</sequence>
<organism evidence="6 7">
    <name type="scientific">Micractinium conductrix</name>
    <dbReference type="NCBI Taxonomy" id="554055"/>
    <lineage>
        <taxon>Eukaryota</taxon>
        <taxon>Viridiplantae</taxon>
        <taxon>Chlorophyta</taxon>
        <taxon>core chlorophytes</taxon>
        <taxon>Trebouxiophyceae</taxon>
        <taxon>Chlorellales</taxon>
        <taxon>Chlorellaceae</taxon>
        <taxon>Chlorella clade</taxon>
        <taxon>Micractinium</taxon>
    </lineage>
</organism>
<dbReference type="GO" id="GO:0033617">
    <property type="term" value="P:mitochondrial respiratory chain complex IV assembly"/>
    <property type="evidence" value="ECO:0007669"/>
    <property type="project" value="TreeGrafter"/>
</dbReference>
<feature type="domain" description="HIG1" evidence="5">
    <location>
        <begin position="1"/>
        <end position="84"/>
    </location>
</feature>
<dbReference type="PANTHER" id="PTHR28018">
    <property type="entry name" value="RESPIRATORY SUPERCOMPLEX FACTOR 2, MITOCHONDRIAL"/>
    <property type="match status" value="1"/>
</dbReference>
<dbReference type="GO" id="GO:0005739">
    <property type="term" value="C:mitochondrion"/>
    <property type="evidence" value="ECO:0007669"/>
    <property type="project" value="UniProtKB-SubCell"/>
</dbReference>
<evidence type="ECO:0000256" key="2">
    <source>
        <dbReference type="ARBA" id="ARBA00022692"/>
    </source>
</evidence>
<dbReference type="EMBL" id="LHPF02000041">
    <property type="protein sequence ID" value="PSC68152.1"/>
    <property type="molecule type" value="Genomic_DNA"/>
</dbReference>
<evidence type="ECO:0000259" key="5">
    <source>
        <dbReference type="PROSITE" id="PS51503"/>
    </source>
</evidence>
<keyword evidence="4" id="KW-0472">Membrane</keyword>
<reference evidence="6 7" key="1">
    <citation type="journal article" date="2018" name="Plant J.">
        <title>Genome sequences of Chlorella sorokiniana UTEX 1602 and Micractinium conductrix SAG 241.80: implications to maltose excretion by a green alga.</title>
        <authorList>
            <person name="Arriola M.B."/>
            <person name="Velmurugan N."/>
            <person name="Zhang Y."/>
            <person name="Plunkett M.H."/>
            <person name="Hondzo H."/>
            <person name="Barney B.M."/>
        </authorList>
    </citation>
    <scope>NUCLEOTIDE SEQUENCE [LARGE SCALE GENOMIC DNA]</scope>
    <source>
        <strain evidence="6 7">SAG 241.80</strain>
    </source>
</reference>
<comment type="subcellular location">
    <subcellularLocation>
        <location evidence="1">Mitochondrion</location>
    </subcellularLocation>
</comment>
<evidence type="ECO:0000256" key="4">
    <source>
        <dbReference type="ARBA" id="ARBA00023136"/>
    </source>
</evidence>
<proteinExistence type="predicted"/>
<dbReference type="OrthoDB" id="1915122at2759"/>
<evidence type="ECO:0000256" key="1">
    <source>
        <dbReference type="ARBA" id="ARBA00004173"/>
    </source>
</evidence>
<gene>
    <name evidence="6" type="ORF">C2E20_8220</name>
</gene>
<name>A0A2P6V238_9CHLO</name>
<dbReference type="PANTHER" id="PTHR28018:SF2">
    <property type="entry name" value="F18C1.18 PROTEIN-RELATED"/>
    <property type="match status" value="1"/>
</dbReference>
<protein>
    <submittedName>
        <fullName evidence="6">Hypoxia induced conserved region containing</fullName>
    </submittedName>
</protein>
<keyword evidence="3" id="KW-1133">Transmembrane helix</keyword>
<keyword evidence="2" id="KW-0812">Transmembrane</keyword>
<dbReference type="InterPro" id="IPR040153">
    <property type="entry name" value="Rcf2"/>
</dbReference>
<keyword evidence="7" id="KW-1185">Reference proteome</keyword>
<dbReference type="AlphaFoldDB" id="A0A2P6V238"/>
<dbReference type="PROSITE" id="PS51503">
    <property type="entry name" value="HIG1"/>
    <property type="match status" value="1"/>
</dbReference>
<evidence type="ECO:0000256" key="3">
    <source>
        <dbReference type="ARBA" id="ARBA00022989"/>
    </source>
</evidence>
<dbReference type="STRING" id="554055.A0A2P6V238"/>
<accession>A0A2P6V238</accession>
<evidence type="ECO:0000313" key="6">
    <source>
        <dbReference type="EMBL" id="PSC68152.1"/>
    </source>
</evidence>
<dbReference type="Proteomes" id="UP000239649">
    <property type="component" value="Unassembled WGS sequence"/>
</dbReference>
<dbReference type="Pfam" id="PF04588">
    <property type="entry name" value="HIG_1_N"/>
    <property type="match status" value="1"/>
</dbReference>
<evidence type="ECO:0000313" key="7">
    <source>
        <dbReference type="Proteomes" id="UP000239649"/>
    </source>
</evidence>
<dbReference type="InterPro" id="IPR007667">
    <property type="entry name" value="Hypoxia_induced_domain"/>
</dbReference>
<comment type="caution">
    <text evidence="6">The sequence shown here is derived from an EMBL/GenBank/DDBJ whole genome shotgun (WGS) entry which is preliminary data.</text>
</comment>